<keyword evidence="10" id="KW-1185">Reference proteome</keyword>
<comment type="pathway">
    <text evidence="5">Cofactor biosynthesis; nicotinate biosynthesis; nicotinate from nicotinamide: step 1/1.</text>
</comment>
<feature type="domain" description="Isochorismatase-like" evidence="8">
    <location>
        <begin position="13"/>
        <end position="204"/>
    </location>
</feature>
<comment type="similarity">
    <text evidence="1">Belongs to the isochorismatase family.</text>
</comment>
<evidence type="ECO:0000256" key="6">
    <source>
        <dbReference type="ARBA" id="ARBA00039017"/>
    </source>
</evidence>
<dbReference type="GO" id="GO:0046872">
    <property type="term" value="F:metal ion binding"/>
    <property type="evidence" value="ECO:0007669"/>
    <property type="project" value="UniProtKB-KW"/>
</dbReference>
<evidence type="ECO:0000256" key="2">
    <source>
        <dbReference type="ARBA" id="ARBA00022642"/>
    </source>
</evidence>
<dbReference type="InterPro" id="IPR052347">
    <property type="entry name" value="Isochorismatase_Nicotinamidase"/>
</dbReference>
<dbReference type="PANTHER" id="PTHR11080">
    <property type="entry name" value="PYRAZINAMIDASE/NICOTINAMIDASE"/>
    <property type="match status" value="1"/>
</dbReference>
<dbReference type="EC" id="3.5.1.19" evidence="6"/>
<dbReference type="SUPFAM" id="SSF52499">
    <property type="entry name" value="Isochorismatase-like hydrolases"/>
    <property type="match status" value="1"/>
</dbReference>
<evidence type="ECO:0000256" key="7">
    <source>
        <dbReference type="ARBA" id="ARBA00043224"/>
    </source>
</evidence>
<dbReference type="CDD" id="cd01011">
    <property type="entry name" value="nicotinamidase"/>
    <property type="match status" value="1"/>
</dbReference>
<dbReference type="GO" id="GO:0008936">
    <property type="term" value="F:nicotinamidase activity"/>
    <property type="evidence" value="ECO:0007669"/>
    <property type="project" value="UniProtKB-EC"/>
</dbReference>
<evidence type="ECO:0000256" key="3">
    <source>
        <dbReference type="ARBA" id="ARBA00022723"/>
    </source>
</evidence>
<name>A0A9P4MZP8_9PLEO</name>
<comment type="caution">
    <text evidence="9">The sequence shown here is derived from an EMBL/GenBank/DDBJ whole genome shotgun (WGS) entry which is preliminary data.</text>
</comment>
<dbReference type="InterPro" id="IPR000868">
    <property type="entry name" value="Isochorismatase-like_dom"/>
</dbReference>
<evidence type="ECO:0000256" key="1">
    <source>
        <dbReference type="ARBA" id="ARBA00006336"/>
    </source>
</evidence>
<protein>
    <recommendedName>
        <fullName evidence="6">nicotinamidase</fullName>
        <ecNumber evidence="6">3.5.1.19</ecNumber>
    </recommendedName>
    <alternativeName>
        <fullName evidence="7">Nicotinamide deamidase</fullName>
    </alternativeName>
</protein>
<evidence type="ECO:0000313" key="9">
    <source>
        <dbReference type="EMBL" id="KAF2205508.1"/>
    </source>
</evidence>
<dbReference type="EMBL" id="ML993854">
    <property type="protein sequence ID" value="KAF2205508.1"/>
    <property type="molecule type" value="Genomic_DNA"/>
</dbReference>
<evidence type="ECO:0000259" key="8">
    <source>
        <dbReference type="Pfam" id="PF00857"/>
    </source>
</evidence>
<reference evidence="9" key="1">
    <citation type="journal article" date="2020" name="Stud. Mycol.">
        <title>101 Dothideomycetes genomes: a test case for predicting lifestyles and emergence of pathogens.</title>
        <authorList>
            <person name="Haridas S."/>
            <person name="Albert R."/>
            <person name="Binder M."/>
            <person name="Bloem J."/>
            <person name="Labutti K."/>
            <person name="Salamov A."/>
            <person name="Andreopoulos B."/>
            <person name="Baker S."/>
            <person name="Barry K."/>
            <person name="Bills G."/>
            <person name="Bluhm B."/>
            <person name="Cannon C."/>
            <person name="Castanera R."/>
            <person name="Culley D."/>
            <person name="Daum C."/>
            <person name="Ezra D."/>
            <person name="Gonzalez J."/>
            <person name="Henrissat B."/>
            <person name="Kuo A."/>
            <person name="Liang C."/>
            <person name="Lipzen A."/>
            <person name="Lutzoni F."/>
            <person name="Magnuson J."/>
            <person name="Mondo S."/>
            <person name="Nolan M."/>
            <person name="Ohm R."/>
            <person name="Pangilinan J."/>
            <person name="Park H.-J."/>
            <person name="Ramirez L."/>
            <person name="Alfaro M."/>
            <person name="Sun H."/>
            <person name="Tritt A."/>
            <person name="Yoshinaga Y."/>
            <person name="Zwiers L.-H."/>
            <person name="Turgeon B."/>
            <person name="Goodwin S."/>
            <person name="Spatafora J."/>
            <person name="Crous P."/>
            <person name="Grigoriev I."/>
        </authorList>
    </citation>
    <scope>NUCLEOTIDE SEQUENCE</scope>
    <source>
        <strain evidence="9">ATCC 74209</strain>
    </source>
</reference>
<keyword evidence="2" id="KW-0662">Pyridine nucleotide biosynthesis</keyword>
<gene>
    <name evidence="9" type="ORF">GQ43DRAFT_362232</name>
</gene>
<evidence type="ECO:0000256" key="4">
    <source>
        <dbReference type="ARBA" id="ARBA00022801"/>
    </source>
</evidence>
<dbReference type="GO" id="GO:0019363">
    <property type="term" value="P:pyridine nucleotide biosynthetic process"/>
    <property type="evidence" value="ECO:0007669"/>
    <property type="project" value="UniProtKB-KW"/>
</dbReference>
<evidence type="ECO:0000256" key="5">
    <source>
        <dbReference type="ARBA" id="ARBA00037900"/>
    </source>
</evidence>
<keyword evidence="4 9" id="KW-0378">Hydrolase</keyword>
<dbReference type="Proteomes" id="UP000799536">
    <property type="component" value="Unassembled WGS sequence"/>
</dbReference>
<keyword evidence="3" id="KW-0479">Metal-binding</keyword>
<dbReference type="InterPro" id="IPR036380">
    <property type="entry name" value="Isochorismatase-like_sf"/>
</dbReference>
<proteinExistence type="inferred from homology"/>
<dbReference type="PANTHER" id="PTHR11080:SF2">
    <property type="entry name" value="LD05707P"/>
    <property type="match status" value="1"/>
</dbReference>
<dbReference type="OrthoDB" id="3341310at2759"/>
<dbReference type="AlphaFoldDB" id="A0A9P4MZP8"/>
<dbReference type="Pfam" id="PF00857">
    <property type="entry name" value="Isochorismatase"/>
    <property type="match status" value="1"/>
</dbReference>
<evidence type="ECO:0000313" key="10">
    <source>
        <dbReference type="Proteomes" id="UP000799536"/>
    </source>
</evidence>
<organism evidence="9 10">
    <name type="scientific">Delitschia confertaspora ATCC 74209</name>
    <dbReference type="NCBI Taxonomy" id="1513339"/>
    <lineage>
        <taxon>Eukaryota</taxon>
        <taxon>Fungi</taxon>
        <taxon>Dikarya</taxon>
        <taxon>Ascomycota</taxon>
        <taxon>Pezizomycotina</taxon>
        <taxon>Dothideomycetes</taxon>
        <taxon>Pleosporomycetidae</taxon>
        <taxon>Pleosporales</taxon>
        <taxon>Delitschiaceae</taxon>
        <taxon>Delitschia</taxon>
    </lineage>
</organism>
<dbReference type="Gene3D" id="3.40.50.850">
    <property type="entry name" value="Isochorismatase-like"/>
    <property type="match status" value="1"/>
</dbReference>
<sequence>MTSTQPKEDEVKALIVVDMQEDFCPPGGALPVPGGRQLVDTINELLQNDTFIIKIASKDAHPAQHISFADTHAPPNNRPYRSTITIQNPENPEESFQSMLWPKHCVEGTWGAEFVEGLHVHRFHHIVKKGTDEKVEMYSAFGSPFRNPPIGDTGLTTILRNAGITDVYVVGLAADYCVNHTALDAVKAGFRTHVVVDATEFVDQSHMAPVYQAWGQAGIGFLTMK</sequence>
<accession>A0A9P4MZP8</accession>